<organism evidence="4">
    <name type="scientific">Echinostoma caproni</name>
    <dbReference type="NCBI Taxonomy" id="27848"/>
    <lineage>
        <taxon>Eukaryota</taxon>
        <taxon>Metazoa</taxon>
        <taxon>Spiralia</taxon>
        <taxon>Lophotrochozoa</taxon>
        <taxon>Platyhelminthes</taxon>
        <taxon>Trematoda</taxon>
        <taxon>Digenea</taxon>
        <taxon>Plagiorchiida</taxon>
        <taxon>Echinostomata</taxon>
        <taxon>Echinostomatoidea</taxon>
        <taxon>Echinostomatidae</taxon>
        <taxon>Echinostoma</taxon>
    </lineage>
</organism>
<accession>A0A183AK59</accession>
<evidence type="ECO:0000313" key="4">
    <source>
        <dbReference type="WBParaSite" id="ECPE_0000736001-mRNA-1"/>
    </source>
</evidence>
<protein>
    <submittedName>
        <fullName evidence="4">WD_REPEATS_REGION domain-containing protein</fullName>
    </submittedName>
</protein>
<sequence length="195" mass="21402">MDGLSNKISPLFNKLLANPVIERVIGKDESVSPVPSSPSENLQHSATAESGPLSGQLWDVSSRQAQSRYLQARQLGRLDPALYVSEETEDLYEITPGHLGRIWFTVTYSKSNELLKVTVHKARNLRQLSLSSGASVGGVEHAMTANDDSTLQDFRINSVNYEDLAIICSDSSVFLATEAKEMGISGAHQIEKWIQ</sequence>
<keyword evidence="3" id="KW-1185">Reference proteome</keyword>
<evidence type="ECO:0000313" key="2">
    <source>
        <dbReference type="EMBL" id="VDP80835.1"/>
    </source>
</evidence>
<name>A0A183AK59_9TREM</name>
<dbReference type="OrthoDB" id="10259057at2759"/>
<reference evidence="2 3" key="2">
    <citation type="submission" date="2018-11" db="EMBL/GenBank/DDBJ databases">
        <authorList>
            <consortium name="Pathogen Informatics"/>
        </authorList>
    </citation>
    <scope>NUCLEOTIDE SEQUENCE [LARGE SCALE GENOMIC DNA]</scope>
    <source>
        <strain evidence="2 3">Egypt</strain>
    </source>
</reference>
<gene>
    <name evidence="2" type="ORF">ECPE_LOCUS7344</name>
</gene>
<evidence type="ECO:0000256" key="1">
    <source>
        <dbReference type="SAM" id="MobiDB-lite"/>
    </source>
</evidence>
<proteinExistence type="predicted"/>
<dbReference type="AlphaFoldDB" id="A0A183AK59"/>
<feature type="region of interest" description="Disordered" evidence="1">
    <location>
        <begin position="29"/>
        <end position="55"/>
    </location>
</feature>
<evidence type="ECO:0000313" key="3">
    <source>
        <dbReference type="Proteomes" id="UP000272942"/>
    </source>
</evidence>
<dbReference type="Proteomes" id="UP000272942">
    <property type="component" value="Unassembled WGS sequence"/>
</dbReference>
<reference evidence="4" key="1">
    <citation type="submission" date="2016-06" db="UniProtKB">
        <authorList>
            <consortium name="WormBaseParasite"/>
        </authorList>
    </citation>
    <scope>IDENTIFICATION</scope>
</reference>
<dbReference type="WBParaSite" id="ECPE_0000736001-mRNA-1">
    <property type="protein sequence ID" value="ECPE_0000736001-mRNA-1"/>
    <property type="gene ID" value="ECPE_0000736001"/>
</dbReference>
<dbReference type="EMBL" id="UZAN01044470">
    <property type="protein sequence ID" value="VDP80835.1"/>
    <property type="molecule type" value="Genomic_DNA"/>
</dbReference>